<dbReference type="PANTHER" id="PTHR30250:SF11">
    <property type="entry name" value="O-ANTIGEN TRANSPORTER-RELATED"/>
    <property type="match status" value="1"/>
</dbReference>
<feature type="transmembrane region" description="Helical" evidence="6">
    <location>
        <begin position="12"/>
        <end position="35"/>
    </location>
</feature>
<protein>
    <submittedName>
        <fullName evidence="7">Membrane protein involved in the export of O-antigen and teichoic acid</fullName>
    </submittedName>
</protein>
<name>A0A1Y6CZJ2_9GAMM</name>
<keyword evidence="8" id="KW-1185">Reference proteome</keyword>
<dbReference type="Proteomes" id="UP000192923">
    <property type="component" value="Unassembled WGS sequence"/>
</dbReference>
<dbReference type="AlphaFoldDB" id="A0A1Y6CZJ2"/>
<feature type="transmembrane region" description="Helical" evidence="6">
    <location>
        <begin position="188"/>
        <end position="209"/>
    </location>
</feature>
<organism evidence="7 8">
    <name type="scientific">Methylomagnum ishizawai</name>
    <dbReference type="NCBI Taxonomy" id="1760988"/>
    <lineage>
        <taxon>Bacteria</taxon>
        <taxon>Pseudomonadati</taxon>
        <taxon>Pseudomonadota</taxon>
        <taxon>Gammaproteobacteria</taxon>
        <taxon>Methylococcales</taxon>
        <taxon>Methylococcaceae</taxon>
        <taxon>Methylomagnum</taxon>
    </lineage>
</organism>
<reference evidence="7 8" key="1">
    <citation type="submission" date="2016-12" db="EMBL/GenBank/DDBJ databases">
        <authorList>
            <person name="Song W.-J."/>
            <person name="Kurnit D.M."/>
        </authorList>
    </citation>
    <scope>NUCLEOTIDE SEQUENCE [LARGE SCALE GENOMIC DNA]</scope>
    <source>
        <strain evidence="7 8">175</strain>
    </source>
</reference>
<feature type="transmembrane region" description="Helical" evidence="6">
    <location>
        <begin position="79"/>
        <end position="102"/>
    </location>
</feature>
<feature type="transmembrane region" description="Helical" evidence="6">
    <location>
        <begin position="229"/>
        <end position="249"/>
    </location>
</feature>
<feature type="transmembrane region" description="Helical" evidence="6">
    <location>
        <begin position="149"/>
        <end position="168"/>
    </location>
</feature>
<keyword evidence="4 6" id="KW-1133">Transmembrane helix</keyword>
<dbReference type="EMBL" id="FXAM01000001">
    <property type="protein sequence ID" value="SMF93993.1"/>
    <property type="molecule type" value="Genomic_DNA"/>
</dbReference>
<feature type="transmembrane region" description="Helical" evidence="6">
    <location>
        <begin position="118"/>
        <end position="137"/>
    </location>
</feature>
<accession>A0A1Y6CZJ2</accession>
<dbReference type="RefSeq" id="WP_085210995.1">
    <property type="nucleotide sequence ID" value="NZ_FXAM01000001.1"/>
</dbReference>
<sequence length="491" mass="54665">MNPLKKLATQTAVYGLSSIVGRFLNYLLVPLYTYTFKAEAYGVVSEFYAYAGFFAVLLTFGLETGYFRFRNREGAQAAGAYPAALGVLWLANLMFVAVVVAFRQPLAEALRYPDHAEYLVWFALILALDALSALPFARLRAEERAWRFAGVKLTEIAAAIGLNLWFLLGWPWLAGAWPDSPLAAAYDPALGVGYIFLANLIASVFKMLLLLPQLRGCDWRAGLPVIRPLLAYSLPMVVIGFAGVINEMLDRAILKYMLPYGPDENLRILGVYGACYKLSILMTLFVQAFRYAGEPFFFAYAGRADAKKAYALVLKYFVILCVFIFLLVTLYLDAFKLFIGPEYREGLDVVPILLMANLFLGVYVNLSVWYKLTDRTLMGAWVSLGAAVLTVGLNIWWIPTLGYRGSAWAHLASYGGMALVSYLLGRRYYPVPYPLARIGAYLLFGLALYGVDREFVQNCGWNPWGVGSALLGLYLAVSLVADFRPSRLRAL</sequence>
<dbReference type="PANTHER" id="PTHR30250">
    <property type="entry name" value="PST FAMILY PREDICTED COLANIC ACID TRANSPORTER"/>
    <property type="match status" value="1"/>
</dbReference>
<feature type="transmembrane region" description="Helical" evidence="6">
    <location>
        <begin position="352"/>
        <end position="370"/>
    </location>
</feature>
<keyword evidence="5 6" id="KW-0472">Membrane</keyword>
<evidence type="ECO:0000256" key="5">
    <source>
        <dbReference type="ARBA" id="ARBA00023136"/>
    </source>
</evidence>
<feature type="transmembrane region" description="Helical" evidence="6">
    <location>
        <begin position="269"/>
        <end position="289"/>
    </location>
</feature>
<evidence type="ECO:0000256" key="2">
    <source>
        <dbReference type="ARBA" id="ARBA00022475"/>
    </source>
</evidence>
<evidence type="ECO:0000313" key="7">
    <source>
        <dbReference type="EMBL" id="SMF93993.1"/>
    </source>
</evidence>
<keyword evidence="2" id="KW-1003">Cell membrane</keyword>
<evidence type="ECO:0000256" key="6">
    <source>
        <dbReference type="SAM" id="Phobius"/>
    </source>
</evidence>
<feature type="transmembrane region" description="Helical" evidence="6">
    <location>
        <begin position="309"/>
        <end position="332"/>
    </location>
</feature>
<evidence type="ECO:0000256" key="3">
    <source>
        <dbReference type="ARBA" id="ARBA00022692"/>
    </source>
</evidence>
<dbReference type="GO" id="GO:0005886">
    <property type="term" value="C:plasma membrane"/>
    <property type="evidence" value="ECO:0007669"/>
    <property type="project" value="UniProtKB-SubCell"/>
</dbReference>
<evidence type="ECO:0000313" key="8">
    <source>
        <dbReference type="Proteomes" id="UP000192923"/>
    </source>
</evidence>
<feature type="transmembrane region" description="Helical" evidence="6">
    <location>
        <begin position="463"/>
        <end position="481"/>
    </location>
</feature>
<feature type="transmembrane region" description="Helical" evidence="6">
    <location>
        <begin position="431"/>
        <end position="451"/>
    </location>
</feature>
<feature type="transmembrane region" description="Helical" evidence="6">
    <location>
        <begin position="47"/>
        <end position="67"/>
    </location>
</feature>
<feature type="transmembrane region" description="Helical" evidence="6">
    <location>
        <begin position="405"/>
        <end position="424"/>
    </location>
</feature>
<proteinExistence type="predicted"/>
<gene>
    <name evidence="7" type="ORF">SAMN02949497_1291</name>
</gene>
<keyword evidence="3 6" id="KW-0812">Transmembrane</keyword>
<feature type="transmembrane region" description="Helical" evidence="6">
    <location>
        <begin position="377"/>
        <end position="399"/>
    </location>
</feature>
<evidence type="ECO:0000256" key="4">
    <source>
        <dbReference type="ARBA" id="ARBA00022989"/>
    </source>
</evidence>
<dbReference type="OrthoDB" id="9814608at2"/>
<evidence type="ECO:0000256" key="1">
    <source>
        <dbReference type="ARBA" id="ARBA00004651"/>
    </source>
</evidence>
<dbReference type="InterPro" id="IPR050833">
    <property type="entry name" value="Poly_Biosynth_Transport"/>
</dbReference>
<comment type="subcellular location">
    <subcellularLocation>
        <location evidence="1">Cell membrane</location>
        <topology evidence="1">Multi-pass membrane protein</topology>
    </subcellularLocation>
</comment>
<dbReference type="STRING" id="1760988.SAMN02949497_1291"/>